<sequence length="218" mass="24165">MVYFEKKIENKIRVAENLRLKLLSPPTDQVRVVMDTDTFNEIDDQFAIVQMMLSPDRLKVEAIYAAPFYNDRAKDPGHGMEQSYDEILRLLERLNISSKGLVHKGVTEYVGLEKNAREADAVNDLISRARSGSPENPLYVIAIGAISNVASAIIKASDIIDRIVVVWLGGHALHWPHTQEFNLKQDVGGAQALLDSGVPLILVPCMGVVSHLHSTVPE</sequence>
<dbReference type="GO" id="GO:0005829">
    <property type="term" value="C:cytosol"/>
    <property type="evidence" value="ECO:0007669"/>
    <property type="project" value="TreeGrafter"/>
</dbReference>
<dbReference type="PANTHER" id="PTHR12304">
    <property type="entry name" value="INOSINE-URIDINE PREFERRING NUCLEOSIDE HYDROLASE"/>
    <property type="match status" value="1"/>
</dbReference>
<dbReference type="EMBL" id="UINC01210054">
    <property type="protein sequence ID" value="SVE33349.1"/>
    <property type="molecule type" value="Genomic_DNA"/>
</dbReference>
<name>A0A383CMQ5_9ZZZZ</name>
<organism evidence="4">
    <name type="scientific">marine metagenome</name>
    <dbReference type="NCBI Taxonomy" id="408172"/>
    <lineage>
        <taxon>unclassified sequences</taxon>
        <taxon>metagenomes</taxon>
        <taxon>ecological metagenomes</taxon>
    </lineage>
</organism>
<dbReference type="GO" id="GO:0008477">
    <property type="term" value="F:purine nucleosidase activity"/>
    <property type="evidence" value="ECO:0007669"/>
    <property type="project" value="TreeGrafter"/>
</dbReference>
<dbReference type="SUPFAM" id="SSF53590">
    <property type="entry name" value="Nucleoside hydrolase"/>
    <property type="match status" value="1"/>
</dbReference>
<protein>
    <recommendedName>
        <fullName evidence="3">Inosine/uridine-preferring nucleoside hydrolase domain-containing protein</fullName>
    </recommendedName>
</protein>
<dbReference type="InterPro" id="IPR036452">
    <property type="entry name" value="Ribo_hydro-like"/>
</dbReference>
<accession>A0A383CMQ5</accession>
<evidence type="ECO:0000256" key="1">
    <source>
        <dbReference type="ARBA" id="ARBA00022801"/>
    </source>
</evidence>
<evidence type="ECO:0000256" key="2">
    <source>
        <dbReference type="ARBA" id="ARBA00023295"/>
    </source>
</evidence>
<dbReference type="PANTHER" id="PTHR12304:SF4">
    <property type="entry name" value="URIDINE NUCLEOSIDASE"/>
    <property type="match status" value="1"/>
</dbReference>
<evidence type="ECO:0000313" key="4">
    <source>
        <dbReference type="EMBL" id="SVE33349.1"/>
    </source>
</evidence>
<keyword evidence="2" id="KW-0326">Glycosidase</keyword>
<dbReference type="AlphaFoldDB" id="A0A383CMQ5"/>
<dbReference type="Pfam" id="PF01156">
    <property type="entry name" value="IU_nuc_hydro"/>
    <property type="match status" value="1"/>
</dbReference>
<proteinExistence type="predicted"/>
<evidence type="ECO:0000259" key="3">
    <source>
        <dbReference type="Pfam" id="PF01156"/>
    </source>
</evidence>
<dbReference type="InterPro" id="IPR001910">
    <property type="entry name" value="Inosine/uridine_hydrolase_dom"/>
</dbReference>
<keyword evidence="1" id="KW-0378">Hydrolase</keyword>
<dbReference type="GO" id="GO:0006152">
    <property type="term" value="P:purine nucleoside catabolic process"/>
    <property type="evidence" value="ECO:0007669"/>
    <property type="project" value="TreeGrafter"/>
</dbReference>
<dbReference type="Gene3D" id="3.90.245.10">
    <property type="entry name" value="Ribonucleoside hydrolase-like"/>
    <property type="match status" value="1"/>
</dbReference>
<gene>
    <name evidence="4" type="ORF">METZ01_LOCUS486203</name>
</gene>
<feature type="domain" description="Inosine/uridine-preferring nucleoside hydrolase" evidence="3">
    <location>
        <begin position="32"/>
        <end position="205"/>
    </location>
</feature>
<reference evidence="4" key="1">
    <citation type="submission" date="2018-05" db="EMBL/GenBank/DDBJ databases">
        <authorList>
            <person name="Lanie J.A."/>
            <person name="Ng W.-L."/>
            <person name="Kazmierczak K.M."/>
            <person name="Andrzejewski T.M."/>
            <person name="Davidsen T.M."/>
            <person name="Wayne K.J."/>
            <person name="Tettelin H."/>
            <person name="Glass J.I."/>
            <person name="Rusch D."/>
            <person name="Podicherti R."/>
            <person name="Tsui H.-C.T."/>
            <person name="Winkler M.E."/>
        </authorList>
    </citation>
    <scope>NUCLEOTIDE SEQUENCE</scope>
</reference>
<dbReference type="InterPro" id="IPR023186">
    <property type="entry name" value="IUNH"/>
</dbReference>
<feature type="non-terminal residue" evidence="4">
    <location>
        <position position="218"/>
    </location>
</feature>